<dbReference type="EMBL" id="BSDZ01000010">
    <property type="protein sequence ID" value="GLI61319.1"/>
    <property type="molecule type" value="Genomic_DNA"/>
</dbReference>
<keyword evidence="8" id="KW-0460">Magnesium</keyword>
<name>A0ABQ5RV53_9CHLO</name>
<keyword evidence="6" id="KW-0808">Transferase</keyword>
<dbReference type="Pfam" id="PF01239">
    <property type="entry name" value="PPTA"/>
    <property type="match status" value="3"/>
</dbReference>
<evidence type="ECO:0000256" key="11">
    <source>
        <dbReference type="ARBA" id="ARBA00042436"/>
    </source>
</evidence>
<protein>
    <recommendedName>
        <fullName evidence="9">Protein farnesyltransferase/geranylgeranyltransferase type-1 subunit alpha</fullName>
        <ecNumber evidence="4">2.5.1.58</ecNumber>
        <ecNumber evidence="3">2.5.1.59</ecNumber>
    </recommendedName>
    <alternativeName>
        <fullName evidence="12">CAAX farnesyltransferase subunit alpha</fullName>
    </alternativeName>
    <alternativeName>
        <fullName evidence="11">FTase-alpha</fullName>
    </alternativeName>
    <alternativeName>
        <fullName evidence="10">Ras proteins prenyltransferase subunit alpha</fullName>
    </alternativeName>
    <alternativeName>
        <fullName evidence="13">Type I protein geranyl-geranyltransferase subunit alpha</fullName>
    </alternativeName>
</protein>
<dbReference type="InterPro" id="IPR002088">
    <property type="entry name" value="Prenyl_trans_a"/>
</dbReference>
<dbReference type="EC" id="2.5.1.58" evidence="4"/>
<evidence type="ECO:0000256" key="2">
    <source>
        <dbReference type="ARBA" id="ARBA00006734"/>
    </source>
</evidence>
<evidence type="ECO:0000256" key="3">
    <source>
        <dbReference type="ARBA" id="ARBA00012700"/>
    </source>
</evidence>
<evidence type="ECO:0000256" key="8">
    <source>
        <dbReference type="ARBA" id="ARBA00022842"/>
    </source>
</evidence>
<comment type="similarity">
    <text evidence="2">Belongs to the protein prenyltransferase subunit alpha family.</text>
</comment>
<dbReference type="Proteomes" id="UP001165090">
    <property type="component" value="Unassembled WGS sequence"/>
</dbReference>
<keyword evidence="7" id="KW-0677">Repeat</keyword>
<evidence type="ECO:0000256" key="5">
    <source>
        <dbReference type="ARBA" id="ARBA00022602"/>
    </source>
</evidence>
<keyword evidence="15" id="KW-1185">Reference proteome</keyword>
<proteinExistence type="inferred from homology"/>
<dbReference type="EC" id="2.5.1.59" evidence="3"/>
<evidence type="ECO:0000256" key="7">
    <source>
        <dbReference type="ARBA" id="ARBA00022737"/>
    </source>
</evidence>
<dbReference type="PANTHER" id="PTHR11129">
    <property type="entry name" value="PROTEIN FARNESYLTRANSFERASE ALPHA SUBUNIT/RAB GERANYLGERANYL TRANSFERASE ALPHA SUBUNIT"/>
    <property type="match status" value="1"/>
</dbReference>
<gene>
    <name evidence="14" type="ORF">VaNZ11_003675</name>
</gene>
<evidence type="ECO:0000313" key="14">
    <source>
        <dbReference type="EMBL" id="GLI61319.1"/>
    </source>
</evidence>
<comment type="cofactor">
    <cofactor evidence="1">
        <name>Mg(2+)</name>
        <dbReference type="ChEBI" id="CHEBI:18420"/>
    </cofactor>
</comment>
<accession>A0ABQ5RV53</accession>
<evidence type="ECO:0000256" key="10">
    <source>
        <dbReference type="ARBA" id="ARBA00041392"/>
    </source>
</evidence>
<evidence type="ECO:0000256" key="1">
    <source>
        <dbReference type="ARBA" id="ARBA00001946"/>
    </source>
</evidence>
<evidence type="ECO:0000256" key="9">
    <source>
        <dbReference type="ARBA" id="ARBA00040965"/>
    </source>
</evidence>
<evidence type="ECO:0000256" key="13">
    <source>
        <dbReference type="ARBA" id="ARBA00043219"/>
    </source>
</evidence>
<keyword evidence="5" id="KW-0637">Prenyltransferase</keyword>
<comment type="caution">
    <text evidence="14">The sequence shown here is derived from an EMBL/GenBank/DDBJ whole genome shotgun (WGS) entry which is preliminary data.</text>
</comment>
<evidence type="ECO:0000256" key="6">
    <source>
        <dbReference type="ARBA" id="ARBA00022679"/>
    </source>
</evidence>
<dbReference type="Gene3D" id="1.25.40.120">
    <property type="entry name" value="Protein prenylyltransferase"/>
    <property type="match status" value="1"/>
</dbReference>
<organism evidence="14 15">
    <name type="scientific">Volvox africanus</name>
    <dbReference type="NCBI Taxonomy" id="51714"/>
    <lineage>
        <taxon>Eukaryota</taxon>
        <taxon>Viridiplantae</taxon>
        <taxon>Chlorophyta</taxon>
        <taxon>core chlorophytes</taxon>
        <taxon>Chlorophyceae</taxon>
        <taxon>CS clade</taxon>
        <taxon>Chlamydomonadales</taxon>
        <taxon>Volvocaceae</taxon>
        <taxon>Volvox</taxon>
    </lineage>
</organism>
<sequence>MASSIPYSVRPEWADVTPMRLPEPERVVAIQYTAEHAEALGYFRAVLQSGELSERVLTLTADMIRFNQADYTAWRVRWLCVQKLGSKALEEELAFTHAVMLENAKNYQVWNHRRLCALQLGPSVADREDEVTREAINFDEKNYHAWAHRQAIVKMTERWQAELAIAEEFIRRDVRNNSAWNQRMFVLKHMPSSGRDDAAWLRSELSYVAEAIRHAPRNEAPWRYLTGIFATLEPWSSQPHALSCHFDVYTICTEALLDCPSCAPAYDVLAQYYEGLAGLGEARGAAQVESQAPGARDNLPAIVSSVLQACEMAQGALDEAAVADPMRTPYWYHRQRGTAHIMAATTAMLT</sequence>
<evidence type="ECO:0000313" key="15">
    <source>
        <dbReference type="Proteomes" id="UP001165090"/>
    </source>
</evidence>
<dbReference type="PANTHER" id="PTHR11129:SF1">
    <property type="entry name" value="PROTEIN FARNESYLTRANSFERASE_GERANYLGERANYLTRANSFERASE TYPE-1 SUBUNIT ALPHA"/>
    <property type="match status" value="1"/>
</dbReference>
<evidence type="ECO:0000256" key="4">
    <source>
        <dbReference type="ARBA" id="ARBA00012702"/>
    </source>
</evidence>
<reference evidence="14 15" key="1">
    <citation type="journal article" date="2023" name="IScience">
        <title>Expanded male sex-determining region conserved during the evolution of homothallism in the green alga Volvox.</title>
        <authorList>
            <person name="Yamamoto K."/>
            <person name="Matsuzaki R."/>
            <person name="Mahakham W."/>
            <person name="Heman W."/>
            <person name="Sekimoto H."/>
            <person name="Kawachi M."/>
            <person name="Minakuchi Y."/>
            <person name="Toyoda A."/>
            <person name="Nozaki H."/>
        </authorList>
    </citation>
    <scope>NUCLEOTIDE SEQUENCE [LARGE SCALE GENOMIC DNA]</scope>
    <source>
        <strain evidence="14 15">NIES-4468</strain>
    </source>
</reference>
<dbReference type="PROSITE" id="PS51147">
    <property type="entry name" value="PFTA"/>
    <property type="match status" value="5"/>
</dbReference>
<evidence type="ECO:0000256" key="12">
    <source>
        <dbReference type="ARBA" id="ARBA00043086"/>
    </source>
</evidence>
<dbReference type="SUPFAM" id="SSF48439">
    <property type="entry name" value="Protein prenylyltransferase"/>
    <property type="match status" value="1"/>
</dbReference>